<dbReference type="KEGG" id="pic:PICST_51091"/>
<evidence type="ECO:0000259" key="10">
    <source>
        <dbReference type="Pfam" id="PF01432"/>
    </source>
</evidence>
<dbReference type="GO" id="GO:0046872">
    <property type="term" value="F:metal ion binding"/>
    <property type="evidence" value="ECO:0007669"/>
    <property type="project" value="UniProtKB-UniRule"/>
</dbReference>
<evidence type="ECO:0000256" key="1">
    <source>
        <dbReference type="ARBA" id="ARBA00004496"/>
    </source>
</evidence>
<dbReference type="RefSeq" id="XP_001387284.2">
    <property type="nucleotide sequence ID" value="XM_001387247.1"/>
</dbReference>
<dbReference type="FunFam" id="3.40.390.10:FF:000006">
    <property type="entry name" value="Thimet oligopeptidase 1"/>
    <property type="match status" value="1"/>
</dbReference>
<dbReference type="InParanoid" id="A3GF02"/>
<feature type="domain" description="Peptidase M3A/M3B catalytic" evidence="10">
    <location>
        <begin position="213"/>
        <end position="655"/>
    </location>
</feature>
<keyword evidence="5 9" id="KW-0479">Metal-binding</keyword>
<name>A3GF02_PICST</name>
<dbReference type="CDD" id="cd06455">
    <property type="entry name" value="M3A_TOP"/>
    <property type="match status" value="1"/>
</dbReference>
<accession>A3GF02</accession>
<keyword evidence="7 9" id="KW-0862">Zinc</keyword>
<comment type="subcellular location">
    <subcellularLocation>
        <location evidence="1">Cytoplasm</location>
    </subcellularLocation>
</comment>
<keyword evidence="4 9" id="KW-0645">Protease</keyword>
<evidence type="ECO:0000313" key="11">
    <source>
        <dbReference type="EMBL" id="EAZ63261.2"/>
    </source>
</evidence>
<dbReference type="PANTHER" id="PTHR11804:SF84">
    <property type="entry name" value="SACCHAROLYSIN"/>
    <property type="match status" value="1"/>
</dbReference>
<evidence type="ECO:0000256" key="9">
    <source>
        <dbReference type="RuleBase" id="RU003435"/>
    </source>
</evidence>
<dbReference type="FunFam" id="1.20.1050.40:FF:000001">
    <property type="entry name" value="Thimet oligopeptidase 1"/>
    <property type="match status" value="1"/>
</dbReference>
<proteinExistence type="inferred from homology"/>
<dbReference type="InterPro" id="IPR024077">
    <property type="entry name" value="Neurolysin/TOP_dom2"/>
</dbReference>
<keyword evidence="12" id="KW-1185">Reference proteome</keyword>
<dbReference type="Gene3D" id="1.20.1050.40">
    <property type="entry name" value="Endopeptidase. Chain P, domain 1"/>
    <property type="match status" value="1"/>
</dbReference>
<evidence type="ECO:0000256" key="4">
    <source>
        <dbReference type="ARBA" id="ARBA00022670"/>
    </source>
</evidence>
<evidence type="ECO:0000256" key="8">
    <source>
        <dbReference type="ARBA" id="ARBA00023049"/>
    </source>
</evidence>
<dbReference type="InterPro" id="IPR045090">
    <property type="entry name" value="Pept_M3A_M3B"/>
</dbReference>
<dbReference type="InterPro" id="IPR001567">
    <property type="entry name" value="Pept_M3A_M3B_dom"/>
</dbReference>
<dbReference type="PANTHER" id="PTHR11804">
    <property type="entry name" value="PROTEASE M3 THIMET OLIGOPEPTIDASE-RELATED"/>
    <property type="match status" value="1"/>
</dbReference>
<comment type="similarity">
    <text evidence="2 9">Belongs to the peptidase M3 family.</text>
</comment>
<comment type="caution">
    <text evidence="11">The sequence shown here is derived from an EMBL/GenBank/DDBJ whole genome shotgun (WGS) entry which is preliminary data.</text>
</comment>
<evidence type="ECO:0000256" key="6">
    <source>
        <dbReference type="ARBA" id="ARBA00022801"/>
    </source>
</evidence>
<evidence type="ECO:0000313" key="12">
    <source>
        <dbReference type="Proteomes" id="UP000002258"/>
    </source>
</evidence>
<dbReference type="GO" id="GO:0006508">
    <property type="term" value="P:proteolysis"/>
    <property type="evidence" value="ECO:0007669"/>
    <property type="project" value="UniProtKB-KW"/>
</dbReference>
<dbReference type="GeneID" id="4850851"/>
<evidence type="ECO:0000256" key="2">
    <source>
        <dbReference type="ARBA" id="ARBA00006040"/>
    </source>
</evidence>
<dbReference type="GO" id="GO:0005758">
    <property type="term" value="C:mitochondrial intermembrane space"/>
    <property type="evidence" value="ECO:0007669"/>
    <property type="project" value="TreeGrafter"/>
</dbReference>
<reference evidence="11 12" key="1">
    <citation type="journal article" date="2007" name="Nat. Biotechnol.">
        <title>Genome sequence of the lignocellulose-bioconverting and xylose-fermenting yeast Pichia stipitis.</title>
        <authorList>
            <person name="Jeffries T.W."/>
            <person name="Grigoriev I.V."/>
            <person name="Grimwood J."/>
            <person name="Laplaza J.M."/>
            <person name="Aerts A."/>
            <person name="Salamov A."/>
            <person name="Schmutz J."/>
            <person name="Lindquist E."/>
            <person name="Dehal P."/>
            <person name="Shapiro H."/>
            <person name="Jin Y.S."/>
            <person name="Passoth V."/>
            <person name="Richardson P.M."/>
        </authorList>
    </citation>
    <scope>NUCLEOTIDE SEQUENCE [LARGE SCALE GENOMIC DNA]</scope>
    <source>
        <strain evidence="12">ATCC 58785 / CBS 6054 / NBRC 10063 / NRRL Y-11545</strain>
    </source>
</reference>
<feature type="non-terminal residue" evidence="11">
    <location>
        <position position="1"/>
    </location>
</feature>
<dbReference type="InterPro" id="IPR024079">
    <property type="entry name" value="MetalloPept_cat_dom_sf"/>
</dbReference>
<dbReference type="GO" id="GO:0004222">
    <property type="term" value="F:metalloendopeptidase activity"/>
    <property type="evidence" value="ECO:0007669"/>
    <property type="project" value="UniProtKB-EC"/>
</dbReference>
<sequence>SWNHTPQQIADLTEELIETTKAFNDHIASLSSNLTVEGVLLPYIDFENESQLLINQLFFYQYVSSDKDIRDASTAAEELFSEKMIEQSLRTDVYEVFKKLQEKVDSGMLSIASKEHQLFLSKTMLGFRKNGLHLPEDQRQVVKSYLSKLKELCIHFSKNANEENGYILFSKEELEGVPKSTVDSFEQVDKDGVQLYKMTFKYPDIFPVSGFANNETTRKTVYLGNGDKCKANNVILEEIIALRYKLAKLLGFNSFSDYVLDETLAQNVTTAVSFLTDLRRKLTPLAQIELEKLSEFKGAEVFKWDFKYLENKMLSKQYQVNETEIAEYFPMESTIEKMLAIYEKLFDLEFQPVLTNTSVWHEDVRQYLVLIGEGSNKKFLGVIYFDLHPREGKYGHAANFGIAPGYAKRDGKSRAYPITALVCNFSKKTESKPSLLKHYEVKTFFHELGHGIHDLLGRTEVARFHGTNVPRDFVETPSQSFEFWTWEKSILKNLSSHYLTNESLSDTLIDNLVSTKHVNGALHALRQLHFGLFDLAVHQLEDDESLELLNISRLWNNLSNEVSLISSGNYTVDSYGSFGHIAGGYESGYYSYFFSEVFGDDIYYTLFKDDPMSVENGRKYRDIVLSKGNSEDIMDNLKLLLGREPTSDAFLKEYGLDK</sequence>
<evidence type="ECO:0000256" key="7">
    <source>
        <dbReference type="ARBA" id="ARBA00022833"/>
    </source>
</evidence>
<dbReference type="InterPro" id="IPR024080">
    <property type="entry name" value="Neurolysin/TOP_N"/>
</dbReference>
<dbReference type="EC" id="3.4.24.37" evidence="11"/>
<dbReference type="OMA" id="MYTREGK"/>
<dbReference type="HOGENOM" id="CLU_001805_2_1_1"/>
<dbReference type="Proteomes" id="UP000002258">
    <property type="component" value="Chromosome 1"/>
</dbReference>
<organism evidence="11 12">
    <name type="scientific">Scheffersomyces stipitis (strain ATCC 58785 / CBS 6054 / NBRC 10063 / NRRL Y-11545)</name>
    <name type="common">Yeast</name>
    <name type="synonym">Pichia stipitis</name>
    <dbReference type="NCBI Taxonomy" id="322104"/>
    <lineage>
        <taxon>Eukaryota</taxon>
        <taxon>Fungi</taxon>
        <taxon>Dikarya</taxon>
        <taxon>Ascomycota</taxon>
        <taxon>Saccharomycotina</taxon>
        <taxon>Pichiomycetes</taxon>
        <taxon>Debaryomycetaceae</taxon>
        <taxon>Scheffersomyces</taxon>
    </lineage>
</organism>
<evidence type="ECO:0000256" key="3">
    <source>
        <dbReference type="ARBA" id="ARBA00022490"/>
    </source>
</evidence>
<dbReference type="eggNOG" id="KOG2089">
    <property type="taxonomic scope" value="Eukaryota"/>
</dbReference>
<dbReference type="OrthoDB" id="534666at2759"/>
<dbReference type="STRING" id="322104.A3GF02"/>
<dbReference type="EMBL" id="AAVQ01000001">
    <property type="protein sequence ID" value="EAZ63261.2"/>
    <property type="molecule type" value="Genomic_DNA"/>
</dbReference>
<keyword evidence="6 9" id="KW-0378">Hydrolase</keyword>
<dbReference type="AlphaFoldDB" id="A3GF02"/>
<dbReference type="Gene3D" id="3.40.390.10">
    <property type="entry name" value="Collagenase (Catalytic Domain)"/>
    <property type="match status" value="1"/>
</dbReference>
<comment type="cofactor">
    <cofactor evidence="9">
        <name>Zn(2+)</name>
        <dbReference type="ChEBI" id="CHEBI:29105"/>
    </cofactor>
    <text evidence="9">Binds 1 zinc ion.</text>
</comment>
<keyword evidence="3" id="KW-0963">Cytoplasm</keyword>
<dbReference type="Pfam" id="PF01432">
    <property type="entry name" value="Peptidase_M3"/>
    <property type="match status" value="1"/>
</dbReference>
<dbReference type="GO" id="GO:0006518">
    <property type="term" value="P:peptide metabolic process"/>
    <property type="evidence" value="ECO:0007669"/>
    <property type="project" value="TreeGrafter"/>
</dbReference>
<keyword evidence="8 9" id="KW-0482">Metalloprotease</keyword>
<evidence type="ECO:0000256" key="5">
    <source>
        <dbReference type="ARBA" id="ARBA00022723"/>
    </source>
</evidence>
<gene>
    <name evidence="11" type="primary">PRD1.1</name>
    <name evidence="11" type="ORF">PICST_51091</name>
</gene>
<protein>
    <submittedName>
        <fullName evidence="11">Saccharolysin (Oligopeptidase)</fullName>
        <ecNumber evidence="11">3.4.24.37</ecNumber>
    </submittedName>
</protein>
<dbReference type="SUPFAM" id="SSF55486">
    <property type="entry name" value="Metalloproteases ('zincins'), catalytic domain"/>
    <property type="match status" value="1"/>
</dbReference>
<dbReference type="Gene3D" id="1.10.1370.10">
    <property type="entry name" value="Neurolysin, domain 3"/>
    <property type="match status" value="1"/>
</dbReference>